<dbReference type="PANTHER" id="PTHR41259">
    <property type="entry name" value="DOUBLE-STRAND BREAK REPAIR RAD50 ATPASE, PUTATIVE-RELATED"/>
    <property type="match status" value="1"/>
</dbReference>
<keyword evidence="1" id="KW-0175">Coiled coil</keyword>
<organism evidence="3 4">
    <name type="scientific">Eubacterium cellulosolvens (strain ATCC 43171 / JCM 9499 / 6)</name>
    <name type="common">Cillobacterium cellulosolvens</name>
    <dbReference type="NCBI Taxonomy" id="633697"/>
    <lineage>
        <taxon>Bacteria</taxon>
        <taxon>Bacillati</taxon>
        <taxon>Bacillota</taxon>
        <taxon>Clostridia</taxon>
        <taxon>Eubacteriales</taxon>
        <taxon>Eubacteriaceae</taxon>
        <taxon>Eubacterium</taxon>
    </lineage>
</organism>
<evidence type="ECO:0000313" key="3">
    <source>
        <dbReference type="EMBL" id="EIM57903.1"/>
    </source>
</evidence>
<dbReference type="eggNOG" id="COG0419">
    <property type="taxonomic scope" value="Bacteria"/>
</dbReference>
<keyword evidence="4" id="KW-1185">Reference proteome</keyword>
<dbReference type="AlphaFoldDB" id="I5AVT0"/>
<dbReference type="Pfam" id="PF13476">
    <property type="entry name" value="AAA_23"/>
    <property type="match status" value="1"/>
</dbReference>
<feature type="domain" description="Rad50/SbcC-type AAA" evidence="2">
    <location>
        <begin position="7"/>
        <end position="246"/>
    </location>
</feature>
<dbReference type="PANTHER" id="PTHR41259:SF1">
    <property type="entry name" value="DOUBLE-STRAND BREAK REPAIR RAD50 ATPASE, PUTATIVE-RELATED"/>
    <property type="match status" value="1"/>
</dbReference>
<dbReference type="GO" id="GO:0016887">
    <property type="term" value="F:ATP hydrolysis activity"/>
    <property type="evidence" value="ECO:0007669"/>
    <property type="project" value="InterPro"/>
</dbReference>
<evidence type="ECO:0000256" key="1">
    <source>
        <dbReference type="SAM" id="Coils"/>
    </source>
</evidence>
<feature type="coiled-coil region" evidence="1">
    <location>
        <begin position="223"/>
        <end position="250"/>
    </location>
</feature>
<name>I5AVT0_EUBC6</name>
<sequence>MRLVECYISNFGCLHENRIRFVRGLNTVLKENGWGKSTFAHFLLAMFYGFDNDKKKKTSERPRLRFAPWQGGIYGGTVTFEFEGKLWRIERTFGAESAREDKLLVYEAENNLPTERFGSVPGEEIFSVDQESFRRTVFTAQHDCRTEVTSLISAKIGDVSSENADMGGYTEARERIHREMLRLSPDRKTGELAKLQDRIAATEAELSGKAVMEAQAGELRSKLADTGRQMRECRGELEELQAQIHEAGLLKDRQAELEKFRSLTMEMKRASDEVEGLRAFFPGEVPPSEVAEDWGTRAAALEGKLKSAASYVLRPEEEQEYERLRSIFHNVTPSDETLEEYRNKEGQIRILNERISAMELSPAERKAYEMEKELFLWNAPEDGQMDQLIRDWEERCTIRRGMPDRKKNLRALKSMIKMSEAAGVPEEPPAEEAAEEEEKKVPRVGTNRIKAGGILLAAAVIYLLIDHNGLPGIGLVVAGFVLLAWGLSAMVAEGRGKKEKKEEKKPEENISAREQYKEILKGMRQDDAYAAEVEEKVSDFIGSLNLEVEEAEVTSLLHRIRSDASEYRRLGKRIQSLRNTHYEERREELEREVKDFLGRYYPDVTEGQTSTEAGLQRLTADVEKCRTYSGMLLKSKGAEPESGTAEGSLMQELRSYRFVPAADLRMQIAEICEMRRNLAKAEAEYRRRKTEKEECEQSLKSGNLRGRIDASSKFPTASLEELTTRYREAQNRAELLAEQVKELQTKMTAAEENLARLTEAEAELESLREKQTETLHRYEVLSRTSEYLRRAKVKFSGKYMEPMQQSFEKYEEMLTGSVSGDFRMDADLNVKVRKAGLQRETELLSEGWQDLIGLCRRMSMIDAMYTEEKPFIVLDDPFVNLDDGKLEKALEFLRNTSKEYQILYFACHESRAAYASRRK</sequence>
<dbReference type="InterPro" id="IPR038729">
    <property type="entry name" value="Rad50/SbcC_AAA"/>
</dbReference>
<dbReference type="STRING" id="633697.EubceDRAFT1_2143"/>
<reference evidence="3 4" key="1">
    <citation type="submission" date="2010-08" db="EMBL/GenBank/DDBJ databases">
        <authorList>
            <consortium name="US DOE Joint Genome Institute (JGI-PGF)"/>
            <person name="Lucas S."/>
            <person name="Copeland A."/>
            <person name="Lapidus A."/>
            <person name="Cheng J.-F."/>
            <person name="Bruce D."/>
            <person name="Goodwin L."/>
            <person name="Pitluck S."/>
            <person name="Land M.L."/>
            <person name="Hauser L."/>
            <person name="Chang Y.-J."/>
            <person name="Anderson I.J."/>
            <person name="Johnson E."/>
            <person name="Mulhopadhyay B."/>
            <person name="Kyrpides N."/>
            <person name="Woyke T.J."/>
        </authorList>
    </citation>
    <scope>NUCLEOTIDE SEQUENCE [LARGE SCALE GENOMIC DNA]</scope>
    <source>
        <strain evidence="3 4">6</strain>
    </source>
</reference>
<feature type="coiled-coil region" evidence="1">
    <location>
        <begin position="678"/>
        <end position="777"/>
    </location>
</feature>
<feature type="coiled-coil region" evidence="1">
    <location>
        <begin position="572"/>
        <end position="599"/>
    </location>
</feature>
<proteinExistence type="predicted"/>
<dbReference type="eggNOG" id="COG4717">
    <property type="taxonomic scope" value="Bacteria"/>
</dbReference>
<dbReference type="Gene3D" id="3.40.50.300">
    <property type="entry name" value="P-loop containing nucleotide triphosphate hydrolases"/>
    <property type="match status" value="2"/>
</dbReference>
<evidence type="ECO:0000259" key="2">
    <source>
        <dbReference type="Pfam" id="PF13476"/>
    </source>
</evidence>
<dbReference type="Proteomes" id="UP000005753">
    <property type="component" value="Chromosome"/>
</dbReference>
<dbReference type="GO" id="GO:0006302">
    <property type="term" value="P:double-strand break repair"/>
    <property type="evidence" value="ECO:0007669"/>
    <property type="project" value="InterPro"/>
</dbReference>
<gene>
    <name evidence="3" type="ORF">EubceDRAFT1_2143</name>
</gene>
<dbReference type="SUPFAM" id="SSF52540">
    <property type="entry name" value="P-loop containing nucleoside triphosphate hydrolases"/>
    <property type="match status" value="1"/>
</dbReference>
<dbReference type="EMBL" id="CM001487">
    <property type="protein sequence ID" value="EIM57903.1"/>
    <property type="molecule type" value="Genomic_DNA"/>
</dbReference>
<dbReference type="HOGENOM" id="CLU_015588_0_0_9"/>
<reference evidence="3 4" key="2">
    <citation type="submission" date="2012-02" db="EMBL/GenBank/DDBJ databases">
        <title>Improved High-Quality Draft sequence of Eubacterium cellulosolvens 6.</title>
        <authorList>
            <consortium name="US DOE Joint Genome Institute"/>
            <person name="Lucas S."/>
            <person name="Han J."/>
            <person name="Lapidus A."/>
            <person name="Cheng J.-F."/>
            <person name="Goodwin L."/>
            <person name="Pitluck S."/>
            <person name="Peters L."/>
            <person name="Mikhailova N."/>
            <person name="Gu W."/>
            <person name="Detter J.C."/>
            <person name="Han C."/>
            <person name="Tapia R."/>
            <person name="Land M."/>
            <person name="Hauser L."/>
            <person name="Kyrpides N."/>
            <person name="Ivanova N."/>
            <person name="Pagani I."/>
            <person name="Johnson E."/>
            <person name="Mukhopadhyay B."/>
            <person name="Anderson I."/>
            <person name="Woyke T."/>
        </authorList>
    </citation>
    <scope>NUCLEOTIDE SEQUENCE [LARGE SCALE GENOMIC DNA]</scope>
    <source>
        <strain evidence="3 4">6</strain>
    </source>
</reference>
<accession>I5AVT0</accession>
<dbReference type="InterPro" id="IPR027417">
    <property type="entry name" value="P-loop_NTPase"/>
</dbReference>
<protein>
    <recommendedName>
        <fullName evidence="2">Rad50/SbcC-type AAA domain-containing protein</fullName>
    </recommendedName>
</protein>
<evidence type="ECO:0000313" key="4">
    <source>
        <dbReference type="Proteomes" id="UP000005753"/>
    </source>
</evidence>